<dbReference type="SMR" id="O26886"/>
<dbReference type="KEGG" id="mth:MTH_795"/>
<evidence type="ECO:0000313" key="3">
    <source>
        <dbReference type="Proteomes" id="UP000005223"/>
    </source>
</evidence>
<dbReference type="PaxDb" id="187420-MTH_795"/>
<dbReference type="PIR" id="A69206">
    <property type="entry name" value="A69206"/>
</dbReference>
<dbReference type="Pfam" id="PF01841">
    <property type="entry name" value="Transglut_core"/>
    <property type="match status" value="1"/>
</dbReference>
<dbReference type="InterPro" id="IPR018975">
    <property type="entry name" value="Pseudomurein-binding_repeat"/>
</dbReference>
<dbReference type="Proteomes" id="UP000005223">
    <property type="component" value="Chromosome"/>
</dbReference>
<dbReference type="InterPro" id="IPR038765">
    <property type="entry name" value="Papain-like_cys_pep_sf"/>
</dbReference>
<accession>O26886</accession>
<dbReference type="PANTHER" id="PTHR33490">
    <property type="entry name" value="BLR5614 PROTEIN-RELATED"/>
    <property type="match status" value="1"/>
</dbReference>
<dbReference type="AlphaFoldDB" id="O26886"/>
<dbReference type="SUPFAM" id="SSF54001">
    <property type="entry name" value="Cysteine proteinases"/>
    <property type="match status" value="1"/>
</dbReference>
<keyword evidence="3" id="KW-1185">Reference proteome</keyword>
<dbReference type="EMBL" id="AE000666">
    <property type="protein sequence ID" value="AAB85295.1"/>
    <property type="molecule type" value="Genomic_DNA"/>
</dbReference>
<name>O26886_METTH</name>
<evidence type="ECO:0000313" key="2">
    <source>
        <dbReference type="EMBL" id="AAB85295.1"/>
    </source>
</evidence>
<gene>
    <name evidence="2" type="ordered locus">MTH_795</name>
</gene>
<dbReference type="InParanoid" id="O26886"/>
<dbReference type="Pfam" id="PF09373">
    <property type="entry name" value="PMBR"/>
    <property type="match status" value="3"/>
</dbReference>
<sequence length="405" mass="47117">MIKMRQLQKASVYLTMTLILIVAMESSHALENDSETLNSSEVLQASVRVANFMEKYQRLPENISAGNRSLDCASYTYALSRVLRGSRTVEYRTVNSPALDIRRISLKLSRTQYTEITVRFRDFTDKYSRCPSTVSYSGGKIDFYNTVYLLSKIGRYRYQKGRMPTYVYIRTPVPLNAYRINSQTVDSRIRSINSEIRKTSSLIKRIRIRIRTTGNTRTRIMLQNRLRTLENRYTYLKGQLRYYEGLKNSPWYVPPSLRTYLSSTAYCSITDPNVVYLARELSGNTSYSTAQNLFTWVRDNVDYSFYYRTRYGASGTLRLRKGNCVDQAHLMVALARTSGIPARYVRGYCRFISGNWYSHVWAQVWIRGRGWVTADTTHSLNRLGHVSNWNTTVSRVSEVLREYRL</sequence>
<dbReference type="HOGENOM" id="CLU_684456_0_0_2"/>
<feature type="domain" description="Transglutaminase-like" evidence="1">
    <location>
        <begin position="316"/>
        <end position="378"/>
    </location>
</feature>
<organism evidence="2 3">
    <name type="scientific">Methanothermobacter thermautotrophicus (strain ATCC 29096 / DSM 1053 / JCM 10044 / NBRC 100330 / Delta H)</name>
    <name type="common">Methanobacterium thermoautotrophicum</name>
    <dbReference type="NCBI Taxonomy" id="187420"/>
    <lineage>
        <taxon>Archaea</taxon>
        <taxon>Methanobacteriati</taxon>
        <taxon>Methanobacteriota</taxon>
        <taxon>Methanomada group</taxon>
        <taxon>Methanobacteria</taxon>
        <taxon>Methanobacteriales</taxon>
        <taxon>Methanobacteriaceae</taxon>
        <taxon>Methanothermobacter</taxon>
    </lineage>
</organism>
<dbReference type="PATRIC" id="fig|187420.15.peg.780"/>
<dbReference type="InterPro" id="IPR002931">
    <property type="entry name" value="Transglutaminase-like"/>
</dbReference>
<dbReference type="SMART" id="SM00460">
    <property type="entry name" value="TGc"/>
    <property type="match status" value="1"/>
</dbReference>
<dbReference type="Gene3D" id="3.10.620.30">
    <property type="match status" value="1"/>
</dbReference>
<dbReference type="STRING" id="187420.MTH_795"/>
<evidence type="ECO:0000259" key="1">
    <source>
        <dbReference type="SMART" id="SM00460"/>
    </source>
</evidence>
<proteinExistence type="predicted"/>
<reference evidence="2 3" key="1">
    <citation type="journal article" date="1997" name="J. Bacteriol.">
        <title>Complete genome sequence of Methanobacterium thermoautotrophicum deltaH: functional analysis and comparative genomics.</title>
        <authorList>
            <person name="Smith D.R."/>
            <person name="Doucette-Stamm L.A."/>
            <person name="Deloughery C."/>
            <person name="Lee H.-M."/>
            <person name="Dubois J."/>
            <person name="Aldredge T."/>
            <person name="Bashirzadeh R."/>
            <person name="Blakely D."/>
            <person name="Cook R."/>
            <person name="Gilbert K."/>
            <person name="Harrison D."/>
            <person name="Hoang L."/>
            <person name="Keagle P."/>
            <person name="Lumm W."/>
            <person name="Pothier B."/>
            <person name="Qiu D."/>
            <person name="Spadafora R."/>
            <person name="Vicare R."/>
            <person name="Wang Y."/>
            <person name="Wierzbowski J."/>
            <person name="Gibson R."/>
            <person name="Jiwani N."/>
            <person name="Caruso A."/>
            <person name="Bush D."/>
            <person name="Safer H."/>
            <person name="Patwell D."/>
            <person name="Prabhakar S."/>
            <person name="McDougall S."/>
            <person name="Shimer G."/>
            <person name="Goyal A."/>
            <person name="Pietrovski S."/>
            <person name="Church G.M."/>
            <person name="Daniels C.J."/>
            <person name="Mao J.-i."/>
            <person name="Rice P."/>
            <person name="Nolling J."/>
            <person name="Reeve J.N."/>
        </authorList>
    </citation>
    <scope>NUCLEOTIDE SEQUENCE [LARGE SCALE GENOMIC DNA]</scope>
    <source>
        <strain evidence="3">ATCC 29096 / DSM 1053 / JCM 10044 / NBRC 100330 / Delta H</strain>
    </source>
</reference>
<protein>
    <submittedName>
        <fullName evidence="2">Conserved protein</fullName>
    </submittedName>
</protein>
<dbReference type="EnsemblBacteria" id="AAB85295">
    <property type="protein sequence ID" value="AAB85295"/>
    <property type="gene ID" value="MTH_795"/>
</dbReference>